<evidence type="ECO:0000256" key="1">
    <source>
        <dbReference type="ARBA" id="ARBA00006484"/>
    </source>
</evidence>
<dbReference type="STRING" id="933801.Ahos_0497"/>
<evidence type="ECO:0000313" key="4">
    <source>
        <dbReference type="Proteomes" id="UP000008458"/>
    </source>
</evidence>
<dbReference type="CDD" id="cd05344">
    <property type="entry name" value="BKR_like_SDR_like"/>
    <property type="match status" value="1"/>
</dbReference>
<gene>
    <name evidence="3" type="ordered locus">Ahos_0497</name>
</gene>
<keyword evidence="4" id="KW-1185">Reference proteome</keyword>
<evidence type="ECO:0000256" key="2">
    <source>
        <dbReference type="ARBA" id="ARBA00023002"/>
    </source>
</evidence>
<proteinExistence type="inferred from homology"/>
<dbReference type="EMBL" id="CP002535">
    <property type="protein sequence ID" value="AEE93385.1"/>
    <property type="molecule type" value="Genomic_DNA"/>
</dbReference>
<protein>
    <submittedName>
        <fullName evidence="3">Short-chain dehydrogenase/reductase SDR</fullName>
    </submittedName>
</protein>
<organism evidence="3 4">
    <name type="scientific">Acidianus hospitalis (strain W1)</name>
    <dbReference type="NCBI Taxonomy" id="933801"/>
    <lineage>
        <taxon>Archaea</taxon>
        <taxon>Thermoproteota</taxon>
        <taxon>Thermoprotei</taxon>
        <taxon>Sulfolobales</taxon>
        <taxon>Sulfolobaceae</taxon>
        <taxon>Acidianus</taxon>
    </lineage>
</organism>
<evidence type="ECO:0000313" key="3">
    <source>
        <dbReference type="EMBL" id="AEE93385.1"/>
    </source>
</evidence>
<reference evidence="3 4" key="1">
    <citation type="journal article" date="2011" name="Extremophiles">
        <title>Genomic analysis of Acidianus hospitalis W1 a host for studying crenarchaeal virus and plasmid life cycles.</title>
        <authorList>
            <person name="You X.Y."/>
            <person name="Liu C."/>
            <person name="Wang S.Y."/>
            <person name="Jiang C.Y."/>
            <person name="Shah S.A."/>
            <person name="Prangishvili D."/>
            <person name="She Q."/>
            <person name="Liu S.J."/>
            <person name="Garrett R.A."/>
        </authorList>
    </citation>
    <scope>NUCLEOTIDE SEQUENCE [LARGE SCALE GENOMIC DNA]</scope>
    <source>
        <strain evidence="3 4">W1</strain>
    </source>
</reference>
<dbReference type="InterPro" id="IPR036291">
    <property type="entry name" value="NAD(P)-bd_dom_sf"/>
</dbReference>
<keyword evidence="2" id="KW-0560">Oxidoreductase</keyword>
<reference key="2">
    <citation type="journal article" date="2011" name="Extremophiles">
        <title>Genomic analyses of Acidianus hospitalis W1 a host for studying crenarchaeal virus and plasmid life cycles.</title>
        <authorList>
            <person name="You X.Y."/>
            <person name="Liu C."/>
            <person name="Wang S.Y."/>
            <person name="Jiang C.Y."/>
            <person name="Shah S.A."/>
            <person name="Prangishvili D."/>
            <person name="Liu S.J."/>
            <person name="Garrett R.A."/>
        </authorList>
    </citation>
    <scope>NUCLEOTIDE SEQUENCE</scope>
    <source>
        <strain>W1</strain>
    </source>
</reference>
<accession>F4B697</accession>
<dbReference type="PRINTS" id="PR00081">
    <property type="entry name" value="GDHRDH"/>
</dbReference>
<sequence length="267" mass="29318">MITSWRKMDLGIKNKRVIVTASSKGIGFATAKRFLEEGAKVVISSHDERNLVRSYEKLKEISDEVYYVKADLTKPDEVKNLIDKGSSILGGLDVLAYVTGSPKPGNIFELSDEDWYQGFNLLLMSAVVAVRESSRKMTKGGRIILSTSITLRQPLDNLDLSNVIRLSLAGLIKSAARQLAPKGILVNGVMPGWTLTERVDQLVKDKARREGKTEEEALKEIIKDVPLGRPANPEEIANVIIFLASSLSTYVTGAIIPVDGGYLKAIF</sequence>
<dbReference type="PANTHER" id="PTHR43639:SF1">
    <property type="entry name" value="SHORT-CHAIN DEHYDROGENASE_REDUCTASE FAMILY PROTEIN"/>
    <property type="match status" value="1"/>
</dbReference>
<name>F4B697_ACIHW</name>
<dbReference type="KEGG" id="aho:Ahos_0497"/>
<dbReference type="Proteomes" id="UP000008458">
    <property type="component" value="Chromosome"/>
</dbReference>
<dbReference type="eggNOG" id="arCOG01259">
    <property type="taxonomic scope" value="Archaea"/>
</dbReference>
<dbReference type="AlphaFoldDB" id="F4B697"/>
<dbReference type="SUPFAM" id="SSF51735">
    <property type="entry name" value="NAD(P)-binding Rossmann-fold domains"/>
    <property type="match status" value="1"/>
</dbReference>
<dbReference type="FunFam" id="3.40.50.720:FF:000084">
    <property type="entry name" value="Short-chain dehydrogenase reductase"/>
    <property type="match status" value="1"/>
</dbReference>
<dbReference type="InterPro" id="IPR002347">
    <property type="entry name" value="SDR_fam"/>
</dbReference>
<dbReference type="Gene3D" id="3.40.50.720">
    <property type="entry name" value="NAD(P)-binding Rossmann-like Domain"/>
    <property type="match status" value="1"/>
</dbReference>
<dbReference type="GO" id="GO:0016491">
    <property type="term" value="F:oxidoreductase activity"/>
    <property type="evidence" value="ECO:0007669"/>
    <property type="project" value="UniProtKB-KW"/>
</dbReference>
<dbReference type="Pfam" id="PF13561">
    <property type="entry name" value="adh_short_C2"/>
    <property type="match status" value="1"/>
</dbReference>
<dbReference type="PANTHER" id="PTHR43639">
    <property type="entry name" value="OXIDOREDUCTASE, SHORT-CHAIN DEHYDROGENASE/REDUCTASE FAMILY (AFU_ORTHOLOGUE AFUA_5G02870)"/>
    <property type="match status" value="1"/>
</dbReference>
<dbReference type="HOGENOM" id="CLU_010194_1_2_2"/>
<comment type="similarity">
    <text evidence="1">Belongs to the short-chain dehydrogenases/reductases (SDR) family.</text>
</comment>